<name>A0A803PHW1_CANSA</name>
<protein>
    <submittedName>
        <fullName evidence="1">Uncharacterized protein</fullName>
    </submittedName>
</protein>
<dbReference type="EMBL" id="UZAU01000362">
    <property type="status" value="NOT_ANNOTATED_CDS"/>
    <property type="molecule type" value="Genomic_DNA"/>
</dbReference>
<evidence type="ECO:0000313" key="2">
    <source>
        <dbReference type="Proteomes" id="UP000596661"/>
    </source>
</evidence>
<evidence type="ECO:0000313" key="1">
    <source>
        <dbReference type="EnsemblPlants" id="cds.evm.model.04.545"/>
    </source>
</evidence>
<dbReference type="Gramene" id="evm.model.04.545">
    <property type="protein sequence ID" value="cds.evm.model.04.545"/>
    <property type="gene ID" value="evm.TU.04.545"/>
</dbReference>
<proteinExistence type="predicted"/>
<reference evidence="1" key="2">
    <citation type="submission" date="2021-03" db="UniProtKB">
        <authorList>
            <consortium name="EnsemblPlants"/>
        </authorList>
    </citation>
    <scope>IDENTIFICATION</scope>
</reference>
<dbReference type="EnsemblPlants" id="evm.model.04.545">
    <property type="protein sequence ID" value="cds.evm.model.04.545"/>
    <property type="gene ID" value="evm.TU.04.545"/>
</dbReference>
<sequence>MLYCNCIGIVNEHHELLPCIMKTPSLVLVFCPPQTRIDTSARSTIPPSSSLTKAVGTGARDGVDISGRRLTFQLGTGFACSAASVNKS</sequence>
<keyword evidence="2" id="KW-1185">Reference proteome</keyword>
<accession>A0A803PHW1</accession>
<dbReference type="AlphaFoldDB" id="A0A803PHW1"/>
<organism evidence="1 2">
    <name type="scientific">Cannabis sativa</name>
    <name type="common">Hemp</name>
    <name type="synonym">Marijuana</name>
    <dbReference type="NCBI Taxonomy" id="3483"/>
    <lineage>
        <taxon>Eukaryota</taxon>
        <taxon>Viridiplantae</taxon>
        <taxon>Streptophyta</taxon>
        <taxon>Embryophyta</taxon>
        <taxon>Tracheophyta</taxon>
        <taxon>Spermatophyta</taxon>
        <taxon>Magnoliopsida</taxon>
        <taxon>eudicotyledons</taxon>
        <taxon>Gunneridae</taxon>
        <taxon>Pentapetalae</taxon>
        <taxon>rosids</taxon>
        <taxon>fabids</taxon>
        <taxon>Rosales</taxon>
        <taxon>Cannabaceae</taxon>
        <taxon>Cannabis</taxon>
    </lineage>
</organism>
<dbReference type="Proteomes" id="UP000596661">
    <property type="component" value="Chromosome 4"/>
</dbReference>
<reference evidence="1" key="1">
    <citation type="submission" date="2018-11" db="EMBL/GenBank/DDBJ databases">
        <authorList>
            <person name="Grassa J C."/>
        </authorList>
    </citation>
    <scope>NUCLEOTIDE SEQUENCE [LARGE SCALE GENOMIC DNA]</scope>
</reference>